<dbReference type="EMBL" id="BGPR01001135">
    <property type="protein sequence ID" value="GBM46390.1"/>
    <property type="molecule type" value="Genomic_DNA"/>
</dbReference>
<evidence type="ECO:0000313" key="1">
    <source>
        <dbReference type="EMBL" id="GBM46390.1"/>
    </source>
</evidence>
<sequence length="89" mass="10385">MESKDRVSDRQEQCSPLKEFSTNREWSADHIVFWAEFFAPCPLFYGKFVRVNCSNKPFRVVNGDMEDYFRSSSADNISITKLTQRFSGT</sequence>
<proteinExistence type="predicted"/>
<keyword evidence="2" id="KW-1185">Reference proteome</keyword>
<gene>
    <name evidence="1" type="ORF">AVEN_73867_1</name>
</gene>
<evidence type="ECO:0000313" key="2">
    <source>
        <dbReference type="Proteomes" id="UP000499080"/>
    </source>
</evidence>
<dbReference type="Proteomes" id="UP000499080">
    <property type="component" value="Unassembled WGS sequence"/>
</dbReference>
<comment type="caution">
    <text evidence="1">The sequence shown here is derived from an EMBL/GenBank/DDBJ whole genome shotgun (WGS) entry which is preliminary data.</text>
</comment>
<organism evidence="1 2">
    <name type="scientific">Araneus ventricosus</name>
    <name type="common">Orbweaver spider</name>
    <name type="synonym">Epeira ventricosa</name>
    <dbReference type="NCBI Taxonomy" id="182803"/>
    <lineage>
        <taxon>Eukaryota</taxon>
        <taxon>Metazoa</taxon>
        <taxon>Ecdysozoa</taxon>
        <taxon>Arthropoda</taxon>
        <taxon>Chelicerata</taxon>
        <taxon>Arachnida</taxon>
        <taxon>Araneae</taxon>
        <taxon>Araneomorphae</taxon>
        <taxon>Entelegynae</taxon>
        <taxon>Araneoidea</taxon>
        <taxon>Araneidae</taxon>
        <taxon>Araneus</taxon>
    </lineage>
</organism>
<accession>A0A4Y2FY53</accession>
<protein>
    <submittedName>
        <fullName evidence="1">Uncharacterized protein</fullName>
    </submittedName>
</protein>
<reference evidence="1 2" key="1">
    <citation type="journal article" date="2019" name="Sci. Rep.">
        <title>Orb-weaving spider Araneus ventricosus genome elucidates the spidroin gene catalogue.</title>
        <authorList>
            <person name="Kono N."/>
            <person name="Nakamura H."/>
            <person name="Ohtoshi R."/>
            <person name="Moran D.A.P."/>
            <person name="Shinohara A."/>
            <person name="Yoshida Y."/>
            <person name="Fujiwara M."/>
            <person name="Mori M."/>
            <person name="Tomita M."/>
            <person name="Arakawa K."/>
        </authorList>
    </citation>
    <scope>NUCLEOTIDE SEQUENCE [LARGE SCALE GENOMIC DNA]</scope>
</reference>
<name>A0A4Y2FY53_ARAVE</name>
<dbReference type="AlphaFoldDB" id="A0A4Y2FY53"/>